<accession>A0A2Z4G9Z5</accession>
<dbReference type="InterPro" id="IPR051262">
    <property type="entry name" value="SMP-30/CGR1_Lactonase"/>
</dbReference>
<dbReference type="EMBL" id="CP029480">
    <property type="protein sequence ID" value="AWV98059.1"/>
    <property type="molecule type" value="Genomic_DNA"/>
</dbReference>
<name>A0A2Z4G9Z5_9BACT</name>
<dbReference type="InterPro" id="IPR013658">
    <property type="entry name" value="SGL"/>
</dbReference>
<dbReference type="InterPro" id="IPR011042">
    <property type="entry name" value="6-blade_b-propeller_TolB-like"/>
</dbReference>
<feature type="signal peptide" evidence="2">
    <location>
        <begin position="1"/>
        <end position="23"/>
    </location>
</feature>
<evidence type="ECO:0000313" key="5">
    <source>
        <dbReference type="Proteomes" id="UP000249873"/>
    </source>
</evidence>
<dbReference type="OrthoDB" id="241638at2"/>
<keyword evidence="5" id="KW-1185">Reference proteome</keyword>
<feature type="chain" id="PRO_5016355772" evidence="2">
    <location>
        <begin position="24"/>
        <end position="296"/>
    </location>
</feature>
<keyword evidence="1" id="KW-0378">Hydrolase</keyword>
<reference evidence="4 5" key="1">
    <citation type="submission" date="2018-05" db="EMBL/GenBank/DDBJ databases">
        <title>Complete genome sequence of Arcticibacterium luteifluviistationis SM1504T, a cytophagaceae bacterium isolated from Arctic surface seawater.</title>
        <authorList>
            <person name="Li Y."/>
            <person name="Qin Q.-L."/>
        </authorList>
    </citation>
    <scope>NUCLEOTIDE SEQUENCE [LARGE SCALE GENOMIC DNA]</scope>
    <source>
        <strain evidence="4 5">SM1504</strain>
    </source>
</reference>
<evidence type="ECO:0000256" key="2">
    <source>
        <dbReference type="SAM" id="SignalP"/>
    </source>
</evidence>
<gene>
    <name evidence="4" type="ORF">DJ013_07690</name>
</gene>
<dbReference type="KEGG" id="als:DJ013_07690"/>
<dbReference type="SUPFAM" id="SSF63829">
    <property type="entry name" value="Calcium-dependent phosphotriesterase"/>
    <property type="match status" value="1"/>
</dbReference>
<dbReference type="Pfam" id="PF08450">
    <property type="entry name" value="SGL"/>
    <property type="match status" value="1"/>
</dbReference>
<sequence length="296" mass="33085">MHSKITKSLLSILCLMAFSNLKAQSLVKEGAKLTLISDQFAFTEGPAADKKGNVYFTDQPNDKIWKYSTNGDLSLYMDGTGRANGLFFDKAGNLIACADNDNELWKIDKNKNVEVLTKNWDGKRLNAPNDLWIDAKGGIYFSDPFYKRDYWKHTESEQEEQRVYYRNPAGKVSIAADGFVRPNGLIGDKMLSKMYITDIGDKKTYVYDMAADGSLNNKKLFCEQGSDGMTLDQKSNVYLVGKGVTIYSPEGKVIEKIDVPEGWTANITFGGKKNKTLFITASKSLYTIEMNVKGAK</sequence>
<evidence type="ECO:0000313" key="4">
    <source>
        <dbReference type="EMBL" id="AWV98059.1"/>
    </source>
</evidence>
<evidence type="ECO:0000259" key="3">
    <source>
        <dbReference type="Pfam" id="PF08450"/>
    </source>
</evidence>
<dbReference type="RefSeq" id="WP_111371161.1">
    <property type="nucleotide sequence ID" value="NZ_CP029480.1"/>
</dbReference>
<dbReference type="PANTHER" id="PTHR47572:SF4">
    <property type="entry name" value="LACTONASE DRP35"/>
    <property type="match status" value="1"/>
</dbReference>
<dbReference type="AlphaFoldDB" id="A0A2Z4G9Z5"/>
<evidence type="ECO:0000256" key="1">
    <source>
        <dbReference type="ARBA" id="ARBA00022801"/>
    </source>
</evidence>
<dbReference type="Proteomes" id="UP000249873">
    <property type="component" value="Chromosome"/>
</dbReference>
<proteinExistence type="predicted"/>
<organism evidence="4 5">
    <name type="scientific">Arcticibacterium luteifluviistationis</name>
    <dbReference type="NCBI Taxonomy" id="1784714"/>
    <lineage>
        <taxon>Bacteria</taxon>
        <taxon>Pseudomonadati</taxon>
        <taxon>Bacteroidota</taxon>
        <taxon>Cytophagia</taxon>
        <taxon>Cytophagales</taxon>
        <taxon>Leadbetterellaceae</taxon>
        <taxon>Arcticibacterium</taxon>
    </lineage>
</organism>
<dbReference type="PANTHER" id="PTHR47572">
    <property type="entry name" value="LIPOPROTEIN-RELATED"/>
    <property type="match status" value="1"/>
</dbReference>
<dbReference type="GO" id="GO:0016787">
    <property type="term" value="F:hydrolase activity"/>
    <property type="evidence" value="ECO:0007669"/>
    <property type="project" value="UniProtKB-KW"/>
</dbReference>
<feature type="domain" description="SMP-30/Gluconolactonase/LRE-like region" evidence="3">
    <location>
        <begin position="42"/>
        <end position="282"/>
    </location>
</feature>
<dbReference type="Gene3D" id="2.120.10.30">
    <property type="entry name" value="TolB, C-terminal domain"/>
    <property type="match status" value="1"/>
</dbReference>
<keyword evidence="2" id="KW-0732">Signal</keyword>
<protein>
    <submittedName>
        <fullName evidence="4">Gluconolactonase</fullName>
    </submittedName>
</protein>